<gene>
    <name evidence="1" type="ORF">CCE28_18040</name>
</gene>
<protein>
    <submittedName>
        <fullName evidence="1">Uncharacterized protein</fullName>
    </submittedName>
</protein>
<dbReference type="OrthoDB" id="1956912at2"/>
<evidence type="ECO:0000313" key="1">
    <source>
        <dbReference type="EMBL" id="PAB57725.1"/>
    </source>
</evidence>
<comment type="caution">
    <text evidence="1">The sequence shown here is derived from an EMBL/GenBank/DDBJ whole genome shotgun (WGS) entry which is preliminary data.</text>
</comment>
<accession>A0A267MFS3</accession>
<dbReference type="RefSeq" id="WP_095135130.1">
    <property type="nucleotide sequence ID" value="NZ_NIBG01000023.1"/>
</dbReference>
<keyword evidence="2" id="KW-1185">Reference proteome</keyword>
<dbReference type="EMBL" id="NIBG01000023">
    <property type="protein sequence ID" value="PAB57725.1"/>
    <property type="molecule type" value="Genomic_DNA"/>
</dbReference>
<name>A0A267MFS3_9FIRM</name>
<sequence>MALPWGVKEEVEPAHGDTVGEYMASIEGTKIELPSGAVAHMLKAGVKERKGKYMLIYRYQLV</sequence>
<organism evidence="1 2">
    <name type="scientific">Anaeromicrobium sediminis</name>
    <dbReference type="NCBI Taxonomy" id="1478221"/>
    <lineage>
        <taxon>Bacteria</taxon>
        <taxon>Bacillati</taxon>
        <taxon>Bacillota</taxon>
        <taxon>Clostridia</taxon>
        <taxon>Peptostreptococcales</taxon>
        <taxon>Thermotaleaceae</taxon>
        <taxon>Anaeromicrobium</taxon>
    </lineage>
</organism>
<reference evidence="1 2" key="1">
    <citation type="submission" date="2017-06" db="EMBL/GenBank/DDBJ databases">
        <title>Draft genome sequence of anaerobic fermentative bacterium Anaeromicrobium sediminis DY2726D isolated from West Pacific Ocean sediments.</title>
        <authorList>
            <person name="Zeng X."/>
        </authorList>
    </citation>
    <scope>NUCLEOTIDE SEQUENCE [LARGE SCALE GENOMIC DNA]</scope>
    <source>
        <strain evidence="1 2">DY2726D</strain>
    </source>
</reference>
<proteinExistence type="predicted"/>
<dbReference type="Proteomes" id="UP000216024">
    <property type="component" value="Unassembled WGS sequence"/>
</dbReference>
<dbReference type="AlphaFoldDB" id="A0A267MFS3"/>
<evidence type="ECO:0000313" key="2">
    <source>
        <dbReference type="Proteomes" id="UP000216024"/>
    </source>
</evidence>